<keyword evidence="12" id="KW-1185">Reference proteome</keyword>
<evidence type="ECO:0000256" key="6">
    <source>
        <dbReference type="ARBA" id="ARBA00023027"/>
    </source>
</evidence>
<evidence type="ECO:0000313" key="12">
    <source>
        <dbReference type="Proteomes" id="UP000613582"/>
    </source>
</evidence>
<dbReference type="NCBIfam" id="TIGR01327">
    <property type="entry name" value="PGDH"/>
    <property type="match status" value="1"/>
</dbReference>
<dbReference type="GO" id="GO:0051287">
    <property type="term" value="F:NAD binding"/>
    <property type="evidence" value="ECO:0007669"/>
    <property type="project" value="UniProtKB-UniRule"/>
</dbReference>
<organism evidence="11 12">
    <name type="scientific">Aquisalinus flavus</name>
    <dbReference type="NCBI Taxonomy" id="1526572"/>
    <lineage>
        <taxon>Bacteria</taxon>
        <taxon>Pseudomonadati</taxon>
        <taxon>Pseudomonadota</taxon>
        <taxon>Alphaproteobacteria</taxon>
        <taxon>Parvularculales</taxon>
        <taxon>Parvularculaceae</taxon>
        <taxon>Aquisalinus</taxon>
    </lineage>
</organism>
<dbReference type="InterPro" id="IPR002912">
    <property type="entry name" value="ACT_dom"/>
</dbReference>
<gene>
    <name evidence="11" type="primary">serA</name>
    <name evidence="11" type="ORF">GCM10011342_04320</name>
</gene>
<keyword evidence="6 9" id="KW-0520">NAD</keyword>
<dbReference type="CDD" id="cd12173">
    <property type="entry name" value="PGDH_4"/>
    <property type="match status" value="1"/>
</dbReference>
<dbReference type="Pfam" id="PF01842">
    <property type="entry name" value="ACT"/>
    <property type="match status" value="1"/>
</dbReference>
<dbReference type="PROSITE" id="PS00670">
    <property type="entry name" value="D_2_HYDROXYACID_DH_2"/>
    <property type="match status" value="1"/>
</dbReference>
<comment type="pathway">
    <text evidence="2 9">Amino-acid biosynthesis; L-serine biosynthesis; L-serine from 3-phospho-D-glycerate: step 1/3.</text>
</comment>
<dbReference type="FunFam" id="3.40.50.720:FF:000021">
    <property type="entry name" value="D-3-phosphoglycerate dehydrogenase"/>
    <property type="match status" value="1"/>
</dbReference>
<dbReference type="Pfam" id="PF02826">
    <property type="entry name" value="2-Hacid_dh_C"/>
    <property type="match status" value="1"/>
</dbReference>
<accession>A0A8J2V3R5</accession>
<comment type="catalytic activity">
    <reaction evidence="7">
        <text>(R)-2-hydroxyglutarate + NAD(+) = 2-oxoglutarate + NADH + H(+)</text>
        <dbReference type="Rhea" id="RHEA:49612"/>
        <dbReference type="ChEBI" id="CHEBI:15378"/>
        <dbReference type="ChEBI" id="CHEBI:15801"/>
        <dbReference type="ChEBI" id="CHEBI:16810"/>
        <dbReference type="ChEBI" id="CHEBI:57540"/>
        <dbReference type="ChEBI" id="CHEBI:57945"/>
        <dbReference type="EC" id="1.1.1.399"/>
    </reaction>
</comment>
<dbReference type="InterPro" id="IPR029009">
    <property type="entry name" value="ASB_dom_sf"/>
</dbReference>
<dbReference type="Pfam" id="PF19304">
    <property type="entry name" value="PGDH_inter"/>
    <property type="match status" value="1"/>
</dbReference>
<sequence length="526" mass="55459">MPKILISDKLSPTAVQIFRDRGLDVVYEPDLGKDKAALLEAIADADGLAVRSATKATADVIAAAPRLKVIGRAGIGVDNIDLDAATNAGVVVMNTPFGNAITTAEHAIAMMFAIARQIPQANASTHQGKWEKSAFMGTEVYGKTLGLIGCGNIGSIVASRALGLKMKVAAFDPYLTPDRAVELGVEKVDLDELLARADFITIHTPLTEQTKNILSKESLGKTKKGVRIINCARGGLVDEDALKEALDSGHVAAAALDVFATEPATEHPLFGHKNVVCTPHLGAATTEAQENVALQVAEQMADYLLTGAITNALNMPSVTAEEAPKLRPYLALAEDLGSFAGQLTETGVKAIEIIYAGSVSKLNRKPLTQAAIAAILKPMLQGVNIVNAPTIASERGIEITETVTEKARNFNATIQLKVTTERFTRTVTGTIFGGIPRVVEIKGVEMEATFSEHMLYVTNEDKPGFIGALGSTLGEHGINIATFNLGRGTAGGDAIALLAVDSEVTPDVLEAVRAIKHVKQAKALSF</sequence>
<feature type="domain" description="ACT" evidence="10">
    <location>
        <begin position="454"/>
        <end position="526"/>
    </location>
</feature>
<dbReference type="CDD" id="cd04902">
    <property type="entry name" value="ACT_3PGDH-xct"/>
    <property type="match status" value="1"/>
</dbReference>
<dbReference type="FunFam" id="3.30.70.260:FF:000008">
    <property type="entry name" value="D-3-phosphoglycerate dehydrogenase, chloroplastic"/>
    <property type="match status" value="1"/>
</dbReference>
<evidence type="ECO:0000256" key="5">
    <source>
        <dbReference type="ARBA" id="ARBA00023002"/>
    </source>
</evidence>
<reference evidence="11" key="1">
    <citation type="journal article" date="2014" name="Int. J. Syst. Evol. Microbiol.">
        <title>Complete genome sequence of Corynebacterium casei LMG S-19264T (=DSM 44701T), isolated from a smear-ripened cheese.</title>
        <authorList>
            <consortium name="US DOE Joint Genome Institute (JGI-PGF)"/>
            <person name="Walter F."/>
            <person name="Albersmeier A."/>
            <person name="Kalinowski J."/>
            <person name="Ruckert C."/>
        </authorList>
    </citation>
    <scope>NUCLEOTIDE SEQUENCE</scope>
    <source>
        <strain evidence="11">CGMCC 1.12921</strain>
    </source>
</reference>
<keyword evidence="9" id="KW-0028">Amino-acid biosynthesis</keyword>
<dbReference type="InterPro" id="IPR006140">
    <property type="entry name" value="D-isomer_DH_NAD-bd"/>
</dbReference>
<dbReference type="InterPro" id="IPR006236">
    <property type="entry name" value="PGDH"/>
</dbReference>
<evidence type="ECO:0000256" key="7">
    <source>
        <dbReference type="ARBA" id="ARBA00048126"/>
    </source>
</evidence>
<dbReference type="InterPro" id="IPR045626">
    <property type="entry name" value="PGDH_ASB_dom"/>
</dbReference>
<dbReference type="AlphaFoldDB" id="A0A8J2V3R5"/>
<protein>
    <recommendedName>
        <fullName evidence="4 9">D-3-phosphoglycerate dehydrogenase</fullName>
        <ecNumber evidence="9">1.1.1.95</ecNumber>
    </recommendedName>
</protein>
<dbReference type="Gene3D" id="3.30.70.260">
    <property type="match status" value="1"/>
</dbReference>
<evidence type="ECO:0000259" key="10">
    <source>
        <dbReference type="PROSITE" id="PS51671"/>
    </source>
</evidence>
<dbReference type="SUPFAM" id="SSF55021">
    <property type="entry name" value="ACT-like"/>
    <property type="match status" value="1"/>
</dbReference>
<evidence type="ECO:0000256" key="4">
    <source>
        <dbReference type="ARBA" id="ARBA00021582"/>
    </source>
</evidence>
<dbReference type="FunFam" id="3.30.1330.90:FF:000003">
    <property type="entry name" value="D-3-phosphoglycerate dehydrogenase"/>
    <property type="match status" value="1"/>
</dbReference>
<dbReference type="PROSITE" id="PS00671">
    <property type="entry name" value="D_2_HYDROXYACID_DH_3"/>
    <property type="match status" value="1"/>
</dbReference>
<dbReference type="InterPro" id="IPR029753">
    <property type="entry name" value="D-isomer_DH_CS"/>
</dbReference>
<comment type="catalytic activity">
    <reaction evidence="8 9">
        <text>(2R)-3-phosphoglycerate + NAD(+) = 3-phosphooxypyruvate + NADH + H(+)</text>
        <dbReference type="Rhea" id="RHEA:12641"/>
        <dbReference type="ChEBI" id="CHEBI:15378"/>
        <dbReference type="ChEBI" id="CHEBI:18110"/>
        <dbReference type="ChEBI" id="CHEBI:57540"/>
        <dbReference type="ChEBI" id="CHEBI:57945"/>
        <dbReference type="ChEBI" id="CHEBI:58272"/>
        <dbReference type="EC" id="1.1.1.95"/>
    </reaction>
</comment>
<dbReference type="EMBL" id="BMGH01000001">
    <property type="protein sequence ID" value="GGC98527.1"/>
    <property type="molecule type" value="Genomic_DNA"/>
</dbReference>
<dbReference type="Proteomes" id="UP000613582">
    <property type="component" value="Unassembled WGS sequence"/>
</dbReference>
<evidence type="ECO:0000256" key="2">
    <source>
        <dbReference type="ARBA" id="ARBA00005216"/>
    </source>
</evidence>
<evidence type="ECO:0000256" key="1">
    <source>
        <dbReference type="ARBA" id="ARBA00003800"/>
    </source>
</evidence>
<dbReference type="GO" id="GO:0004617">
    <property type="term" value="F:phosphoglycerate dehydrogenase activity"/>
    <property type="evidence" value="ECO:0007669"/>
    <property type="project" value="UniProtKB-UniRule"/>
</dbReference>
<dbReference type="SUPFAM" id="SSF51735">
    <property type="entry name" value="NAD(P)-binding Rossmann-fold domains"/>
    <property type="match status" value="1"/>
</dbReference>
<dbReference type="InterPro" id="IPR036291">
    <property type="entry name" value="NAD(P)-bd_dom_sf"/>
</dbReference>
<dbReference type="EC" id="1.1.1.95" evidence="9"/>
<name>A0A8J2V3R5_9PROT</name>
<dbReference type="RefSeq" id="WP_188159650.1">
    <property type="nucleotide sequence ID" value="NZ_BMGH01000001.1"/>
</dbReference>
<evidence type="ECO:0000256" key="3">
    <source>
        <dbReference type="ARBA" id="ARBA00005854"/>
    </source>
</evidence>
<dbReference type="InterPro" id="IPR006139">
    <property type="entry name" value="D-isomer_2_OHA_DH_cat_dom"/>
</dbReference>
<dbReference type="Gene3D" id="3.30.1330.90">
    <property type="entry name" value="D-3-phosphoglycerate dehydrogenase, domain 3"/>
    <property type="match status" value="1"/>
</dbReference>
<keyword evidence="5 9" id="KW-0560">Oxidoreductase</keyword>
<dbReference type="Gene3D" id="3.40.50.720">
    <property type="entry name" value="NAD(P)-binding Rossmann-like Domain"/>
    <property type="match status" value="2"/>
</dbReference>
<dbReference type="SUPFAM" id="SSF143548">
    <property type="entry name" value="Serine metabolism enzymes domain"/>
    <property type="match status" value="1"/>
</dbReference>
<evidence type="ECO:0000256" key="9">
    <source>
        <dbReference type="RuleBase" id="RU363003"/>
    </source>
</evidence>
<dbReference type="GO" id="GO:0006564">
    <property type="term" value="P:L-serine biosynthetic process"/>
    <property type="evidence" value="ECO:0007669"/>
    <property type="project" value="UniProtKB-UniRule"/>
</dbReference>
<dbReference type="Pfam" id="PF00389">
    <property type="entry name" value="2-Hacid_dh"/>
    <property type="match status" value="1"/>
</dbReference>
<dbReference type="PROSITE" id="PS51671">
    <property type="entry name" value="ACT"/>
    <property type="match status" value="1"/>
</dbReference>
<comment type="caution">
    <text evidence="11">The sequence shown here is derived from an EMBL/GenBank/DDBJ whole genome shotgun (WGS) entry which is preliminary data.</text>
</comment>
<dbReference type="SUPFAM" id="SSF52283">
    <property type="entry name" value="Formate/glycerate dehydrogenase catalytic domain-like"/>
    <property type="match status" value="1"/>
</dbReference>
<reference evidence="11" key="2">
    <citation type="submission" date="2020-09" db="EMBL/GenBank/DDBJ databases">
        <authorList>
            <person name="Sun Q."/>
            <person name="Zhou Y."/>
        </authorList>
    </citation>
    <scope>NUCLEOTIDE SEQUENCE</scope>
    <source>
        <strain evidence="11">CGMCC 1.12921</strain>
    </source>
</reference>
<comment type="function">
    <text evidence="1">Catalyzes the reversible oxidation of 3-phospho-D-glycerate to 3-phosphonooxypyruvate, the first step of the phosphorylated L-serine biosynthesis pathway. Also catalyzes the reversible oxidation of 2-hydroxyglutarate to 2-oxoglutarate.</text>
</comment>
<dbReference type="PANTHER" id="PTHR42938:SF47">
    <property type="entry name" value="HYDROXYPYRUVATE REDUCTASE"/>
    <property type="match status" value="1"/>
</dbReference>
<keyword evidence="9" id="KW-0718">Serine biosynthesis</keyword>
<evidence type="ECO:0000313" key="11">
    <source>
        <dbReference type="EMBL" id="GGC98527.1"/>
    </source>
</evidence>
<dbReference type="PANTHER" id="PTHR42938">
    <property type="entry name" value="FORMATE DEHYDROGENASE 1"/>
    <property type="match status" value="1"/>
</dbReference>
<dbReference type="UniPathway" id="UPA00135">
    <property type="reaction ID" value="UER00196"/>
</dbReference>
<dbReference type="InterPro" id="IPR045865">
    <property type="entry name" value="ACT-like_dom_sf"/>
</dbReference>
<comment type="similarity">
    <text evidence="3 9">Belongs to the D-isomer specific 2-hydroxyacid dehydrogenase family.</text>
</comment>
<evidence type="ECO:0000256" key="8">
    <source>
        <dbReference type="ARBA" id="ARBA00048731"/>
    </source>
</evidence>
<proteinExistence type="inferred from homology"/>